<dbReference type="InterPro" id="IPR001789">
    <property type="entry name" value="Sig_transdc_resp-reg_receiver"/>
</dbReference>
<evidence type="ECO:0000313" key="9">
    <source>
        <dbReference type="Proteomes" id="UP000092573"/>
    </source>
</evidence>
<dbReference type="Gene3D" id="1.10.10.60">
    <property type="entry name" value="Homeodomain-like"/>
    <property type="match status" value="2"/>
</dbReference>
<feature type="domain" description="Response regulatory" evidence="7">
    <location>
        <begin position="3"/>
        <end position="123"/>
    </location>
</feature>
<dbReference type="SUPFAM" id="SSF52172">
    <property type="entry name" value="CheY-like"/>
    <property type="match status" value="1"/>
</dbReference>
<dbReference type="PROSITE" id="PS50110">
    <property type="entry name" value="RESPONSE_REGULATORY"/>
    <property type="match status" value="1"/>
</dbReference>
<dbReference type="PROSITE" id="PS01124">
    <property type="entry name" value="HTH_ARAC_FAMILY_2"/>
    <property type="match status" value="1"/>
</dbReference>
<keyword evidence="1" id="KW-0805">Transcription regulation</keyword>
<dbReference type="Pfam" id="PF12833">
    <property type="entry name" value="HTH_18"/>
    <property type="match status" value="1"/>
</dbReference>
<dbReference type="PANTHER" id="PTHR43280:SF28">
    <property type="entry name" value="HTH-TYPE TRANSCRIPTIONAL ACTIVATOR RHAS"/>
    <property type="match status" value="1"/>
</dbReference>
<dbReference type="PANTHER" id="PTHR43280">
    <property type="entry name" value="ARAC-FAMILY TRANSCRIPTIONAL REGULATOR"/>
    <property type="match status" value="1"/>
</dbReference>
<evidence type="ECO:0000256" key="2">
    <source>
        <dbReference type="ARBA" id="ARBA00023125"/>
    </source>
</evidence>
<dbReference type="InterPro" id="IPR011006">
    <property type="entry name" value="CheY-like_superfamily"/>
</dbReference>
<dbReference type="GO" id="GO:0043565">
    <property type="term" value="F:sequence-specific DNA binding"/>
    <property type="evidence" value="ECO:0007669"/>
    <property type="project" value="InterPro"/>
</dbReference>
<dbReference type="Gene3D" id="3.40.50.2300">
    <property type="match status" value="1"/>
</dbReference>
<gene>
    <name evidence="8" type="ORF">AWM70_00640</name>
</gene>
<dbReference type="InterPro" id="IPR018060">
    <property type="entry name" value="HTH_AraC"/>
</dbReference>
<sequence>MYRVLIVDDELIVRHAVQTLIRWETGRFVHAGSCASGQAALDAVRQAGPSGVDIIITDIKMPDMDGLQLIKQLKHIPFDGEVLVLSNYNDFELVREALKQGAYDYMLKLSLEKDNFMEVLHEIADKLDNKVHMPSRAGSASRGGYQANREDNLVAGSAAAAGWAADSMESVGSTGAAGTAGLVGTSGSTGAAGSAGPAEGLGYAAAATAAYEANETYEANRALFPDWLQKVAQAAGEAEGSPLRSPAAGGPAPSPPGCRPGEQVLLFLAVAAPAPSLSREEASRLEPAWVSLLGELCPGSACKAAIKLGLGEWLLAVTGSQGGEAGELIVPEHLANRIASLTHMYYNLQTGMVYTDGADTIQELVQQLRQCRSLKSRLLAEARSFPVVWPASSAASVSAPSVPLWPEIEPPRELSNESAINDRAPLKIPMPGPSLSLRSASLRPEIAHVLDYLHQHYAERIVLPEVAAYVNLSEAYLCQLFKTETGQSILTYLNEFRMAKAYELLATGRYLVKEAAAEVGIHDPYYFNRLFKRKFGISPKKIKPQTS</sequence>
<reference evidence="8 9" key="1">
    <citation type="submission" date="2016-01" db="EMBL/GenBank/DDBJ databases">
        <title>Complete Genome Sequence of Paenibacillus yonginensis DCY84, a novel Plant Growth-Promoting Bacteria with Elicitation of Induced Systemic Resistance.</title>
        <authorList>
            <person name="Kim Y.J."/>
            <person name="Yang D.C."/>
            <person name="Sukweenadhi J."/>
        </authorList>
    </citation>
    <scope>NUCLEOTIDE SEQUENCE [LARGE SCALE GENOMIC DNA]</scope>
    <source>
        <strain evidence="8 9">DCY84</strain>
    </source>
</reference>
<dbReference type="InterPro" id="IPR009057">
    <property type="entry name" value="Homeodomain-like_sf"/>
</dbReference>
<dbReference type="GO" id="GO:0003700">
    <property type="term" value="F:DNA-binding transcription factor activity"/>
    <property type="evidence" value="ECO:0007669"/>
    <property type="project" value="InterPro"/>
</dbReference>
<dbReference type="CDD" id="cd17536">
    <property type="entry name" value="REC_YesN-like"/>
    <property type="match status" value="1"/>
</dbReference>
<dbReference type="GO" id="GO:0000160">
    <property type="term" value="P:phosphorelay signal transduction system"/>
    <property type="evidence" value="ECO:0007669"/>
    <property type="project" value="InterPro"/>
</dbReference>
<evidence type="ECO:0000259" key="7">
    <source>
        <dbReference type="PROSITE" id="PS50110"/>
    </source>
</evidence>
<feature type="region of interest" description="Disordered" evidence="5">
    <location>
        <begin position="235"/>
        <end position="256"/>
    </location>
</feature>
<feature type="modified residue" description="4-aspartylphosphate" evidence="4">
    <location>
        <position position="58"/>
    </location>
</feature>
<dbReference type="Proteomes" id="UP000092573">
    <property type="component" value="Chromosome"/>
</dbReference>
<feature type="compositionally biased region" description="Low complexity" evidence="5">
    <location>
        <begin position="240"/>
        <end position="251"/>
    </location>
</feature>
<feature type="domain" description="HTH araC/xylS-type" evidence="6">
    <location>
        <begin position="447"/>
        <end position="545"/>
    </location>
</feature>
<evidence type="ECO:0000259" key="6">
    <source>
        <dbReference type="PROSITE" id="PS01124"/>
    </source>
</evidence>
<dbReference type="SUPFAM" id="SSF46689">
    <property type="entry name" value="Homeodomain-like"/>
    <property type="match status" value="2"/>
</dbReference>
<organism evidence="8 9">
    <name type="scientific">Paenibacillus yonginensis</name>
    <dbReference type="NCBI Taxonomy" id="1462996"/>
    <lineage>
        <taxon>Bacteria</taxon>
        <taxon>Bacillati</taxon>
        <taxon>Bacillota</taxon>
        <taxon>Bacilli</taxon>
        <taxon>Bacillales</taxon>
        <taxon>Paenibacillaceae</taxon>
        <taxon>Paenibacillus</taxon>
    </lineage>
</organism>
<dbReference type="SMART" id="SM00342">
    <property type="entry name" value="HTH_ARAC"/>
    <property type="match status" value="1"/>
</dbReference>
<evidence type="ECO:0000256" key="5">
    <source>
        <dbReference type="SAM" id="MobiDB-lite"/>
    </source>
</evidence>
<dbReference type="OrthoDB" id="9794370at2"/>
<keyword evidence="9" id="KW-1185">Reference proteome</keyword>
<dbReference type="RefSeq" id="WP_068693444.1">
    <property type="nucleotide sequence ID" value="NZ_CP014167.1"/>
</dbReference>
<evidence type="ECO:0008006" key="10">
    <source>
        <dbReference type="Google" id="ProtNLM"/>
    </source>
</evidence>
<dbReference type="Pfam" id="PF00072">
    <property type="entry name" value="Response_reg"/>
    <property type="match status" value="1"/>
</dbReference>
<dbReference type="AlphaFoldDB" id="A0A1B1MVR1"/>
<dbReference type="STRING" id="1462996.AWM70_00640"/>
<evidence type="ECO:0000256" key="4">
    <source>
        <dbReference type="PROSITE-ProRule" id="PRU00169"/>
    </source>
</evidence>
<protein>
    <recommendedName>
        <fullName evidence="10">AraC family transcriptional regulator</fullName>
    </recommendedName>
</protein>
<name>A0A1B1MVR1_9BACL</name>
<dbReference type="EMBL" id="CP014167">
    <property type="protein sequence ID" value="ANS73270.1"/>
    <property type="molecule type" value="Genomic_DNA"/>
</dbReference>
<evidence type="ECO:0000256" key="1">
    <source>
        <dbReference type="ARBA" id="ARBA00023015"/>
    </source>
</evidence>
<dbReference type="SMART" id="SM00448">
    <property type="entry name" value="REC"/>
    <property type="match status" value="1"/>
</dbReference>
<accession>A0A1B1MVR1</accession>
<keyword evidence="2" id="KW-0238">DNA-binding</keyword>
<keyword evidence="4" id="KW-0597">Phosphoprotein</keyword>
<keyword evidence="3" id="KW-0804">Transcription</keyword>
<evidence type="ECO:0000313" key="8">
    <source>
        <dbReference type="EMBL" id="ANS73270.1"/>
    </source>
</evidence>
<proteinExistence type="predicted"/>
<evidence type="ECO:0000256" key="3">
    <source>
        <dbReference type="ARBA" id="ARBA00023163"/>
    </source>
</evidence>
<dbReference type="KEGG" id="pyg:AWM70_00640"/>